<reference evidence="1 2" key="1">
    <citation type="submission" date="2021-06" db="EMBL/GenBank/DDBJ databases">
        <title>Caerostris extrusa draft genome.</title>
        <authorList>
            <person name="Kono N."/>
            <person name="Arakawa K."/>
        </authorList>
    </citation>
    <scope>NUCLEOTIDE SEQUENCE [LARGE SCALE GENOMIC DNA]</scope>
</reference>
<dbReference type="AlphaFoldDB" id="A0AAV4MAA6"/>
<evidence type="ECO:0000313" key="1">
    <source>
        <dbReference type="EMBL" id="GIX68974.1"/>
    </source>
</evidence>
<evidence type="ECO:0000313" key="2">
    <source>
        <dbReference type="Proteomes" id="UP001054945"/>
    </source>
</evidence>
<organism evidence="1 2">
    <name type="scientific">Caerostris extrusa</name>
    <name type="common">Bark spider</name>
    <name type="synonym">Caerostris bankana</name>
    <dbReference type="NCBI Taxonomy" id="172846"/>
    <lineage>
        <taxon>Eukaryota</taxon>
        <taxon>Metazoa</taxon>
        <taxon>Ecdysozoa</taxon>
        <taxon>Arthropoda</taxon>
        <taxon>Chelicerata</taxon>
        <taxon>Arachnida</taxon>
        <taxon>Araneae</taxon>
        <taxon>Araneomorphae</taxon>
        <taxon>Entelegynae</taxon>
        <taxon>Araneoidea</taxon>
        <taxon>Araneidae</taxon>
        <taxon>Caerostris</taxon>
    </lineage>
</organism>
<comment type="caution">
    <text evidence="1">The sequence shown here is derived from an EMBL/GenBank/DDBJ whole genome shotgun (WGS) entry which is preliminary data.</text>
</comment>
<keyword evidence="2" id="KW-1185">Reference proteome</keyword>
<protein>
    <submittedName>
        <fullName evidence="1">Uncharacterized protein</fullName>
    </submittedName>
</protein>
<accession>A0AAV4MAA6</accession>
<sequence>MRACKSNLFPISDQFSIDSKDLSVGWRSSAFIAFLSIVGMKGRSVETEDKWVFDYPWWMVFFVKMKGIGGKMEPWMEGGYPFRCHS</sequence>
<gene>
    <name evidence="1" type="ORF">CEXT_325321</name>
</gene>
<name>A0AAV4MAA6_CAEEX</name>
<dbReference type="Proteomes" id="UP001054945">
    <property type="component" value="Unassembled WGS sequence"/>
</dbReference>
<proteinExistence type="predicted"/>
<dbReference type="EMBL" id="BPLR01019537">
    <property type="protein sequence ID" value="GIX68974.1"/>
    <property type="molecule type" value="Genomic_DNA"/>
</dbReference>